<evidence type="ECO:0000256" key="4">
    <source>
        <dbReference type="ARBA" id="ARBA00022807"/>
    </source>
</evidence>
<dbReference type="SUPFAM" id="SSF54001">
    <property type="entry name" value="Cysteine proteinases"/>
    <property type="match status" value="1"/>
</dbReference>
<dbReference type="InterPro" id="IPR041382">
    <property type="entry name" value="SH3_16"/>
</dbReference>
<proteinExistence type="inferred from homology"/>
<dbReference type="InterPro" id="IPR000064">
    <property type="entry name" value="NLP_P60_dom"/>
</dbReference>
<evidence type="ECO:0000259" key="5">
    <source>
        <dbReference type="PROSITE" id="PS51935"/>
    </source>
</evidence>
<keyword evidence="4" id="KW-0788">Thiol protease</keyword>
<dbReference type="Gene3D" id="2.30.30.40">
    <property type="entry name" value="SH3 Domains"/>
    <property type="match status" value="1"/>
</dbReference>
<keyword evidence="7" id="KW-1185">Reference proteome</keyword>
<organism evidence="6 7">
    <name type="scientific">Phyllobacterium phragmitis</name>
    <dbReference type="NCBI Taxonomy" id="2670329"/>
    <lineage>
        <taxon>Bacteria</taxon>
        <taxon>Pseudomonadati</taxon>
        <taxon>Pseudomonadota</taxon>
        <taxon>Alphaproteobacteria</taxon>
        <taxon>Hyphomicrobiales</taxon>
        <taxon>Phyllobacteriaceae</taxon>
        <taxon>Phyllobacterium</taxon>
    </lineage>
</organism>
<dbReference type="EMBL" id="BAAFZP010000001">
    <property type="protein sequence ID" value="GAB1580467.1"/>
    <property type="molecule type" value="Genomic_DNA"/>
</dbReference>
<dbReference type="RefSeq" id="WP_407863470.1">
    <property type="nucleotide sequence ID" value="NZ_BAAFZP010000001.1"/>
</dbReference>
<dbReference type="PROSITE" id="PS51935">
    <property type="entry name" value="NLPC_P60"/>
    <property type="match status" value="1"/>
</dbReference>
<comment type="caution">
    <text evidence="6">The sequence shown here is derived from an EMBL/GenBank/DDBJ whole genome shotgun (WGS) entry which is preliminary data.</text>
</comment>
<keyword evidence="2" id="KW-0645">Protease</keyword>
<dbReference type="InterPro" id="IPR051202">
    <property type="entry name" value="Peptidase_C40"/>
</dbReference>
<sequence>MTVPQQFALDRRLHAFRSDLADARLRGKVEAERFAEGKPMQVALPVVDLREAPRVDSGPQTQLLLGDEVRVFEEADGWCWVQAVRDGYVGYASDFSIENPRAAPTHMVCVPRTFVYPGPDLRFPHTRALSLGSRIAITGEAETRGTRYLTLESGEAIIASHVRPVGEHADDYVAVAETLLHTPYLWGGTSGFGIDCSGLVQLSMLMTGRNVLRDTDMQAATIGAIVEPDADYGNLRRGDLVFWKGHVAIMADDRTLIHANGHTMSVTFEPLRDAIERIAYLYDYPTVIRRPD</sequence>
<dbReference type="PANTHER" id="PTHR47053">
    <property type="entry name" value="MUREIN DD-ENDOPEPTIDASE MEPH-RELATED"/>
    <property type="match status" value="1"/>
</dbReference>
<evidence type="ECO:0000313" key="6">
    <source>
        <dbReference type="EMBL" id="GAB1580467.1"/>
    </source>
</evidence>
<dbReference type="Pfam" id="PF00877">
    <property type="entry name" value="NLPC_P60"/>
    <property type="match status" value="1"/>
</dbReference>
<reference evidence="6 7" key="1">
    <citation type="submission" date="2024-10" db="EMBL/GenBank/DDBJ databases">
        <title>Isolation, draft genome sequencing and identification of Phyllobacterium sp. NSA23, isolated from leaf soil.</title>
        <authorList>
            <person name="Akita H."/>
        </authorList>
    </citation>
    <scope>NUCLEOTIDE SEQUENCE [LARGE SCALE GENOMIC DNA]</scope>
    <source>
        <strain evidence="6 7">NSA23</strain>
    </source>
</reference>
<keyword evidence="3" id="KW-0378">Hydrolase</keyword>
<evidence type="ECO:0000256" key="3">
    <source>
        <dbReference type="ARBA" id="ARBA00022801"/>
    </source>
</evidence>
<evidence type="ECO:0000256" key="2">
    <source>
        <dbReference type="ARBA" id="ARBA00022670"/>
    </source>
</evidence>
<evidence type="ECO:0000313" key="7">
    <source>
        <dbReference type="Proteomes" id="UP001628091"/>
    </source>
</evidence>
<dbReference type="Pfam" id="PF18348">
    <property type="entry name" value="SH3_16"/>
    <property type="match status" value="1"/>
</dbReference>
<comment type="similarity">
    <text evidence="1">Belongs to the peptidase C40 family.</text>
</comment>
<feature type="domain" description="NlpC/P60" evidence="5">
    <location>
        <begin position="166"/>
        <end position="292"/>
    </location>
</feature>
<dbReference type="PANTHER" id="PTHR47053:SF1">
    <property type="entry name" value="MUREIN DD-ENDOPEPTIDASE MEPH-RELATED"/>
    <property type="match status" value="1"/>
</dbReference>
<dbReference type="Gene3D" id="3.90.1720.10">
    <property type="entry name" value="endopeptidase domain like (from Nostoc punctiforme)"/>
    <property type="match status" value="1"/>
</dbReference>
<protein>
    <submittedName>
        <fullName evidence="6">NlpC/P60 family protein</fullName>
    </submittedName>
</protein>
<dbReference type="InterPro" id="IPR038765">
    <property type="entry name" value="Papain-like_cys_pep_sf"/>
</dbReference>
<name>A0ABQ0GUX7_9HYPH</name>
<gene>
    <name evidence="6" type="ORF">PPNSA23_04100</name>
</gene>
<accession>A0ABQ0GUX7</accession>
<evidence type="ECO:0000256" key="1">
    <source>
        <dbReference type="ARBA" id="ARBA00007074"/>
    </source>
</evidence>
<dbReference type="Proteomes" id="UP001628091">
    <property type="component" value="Unassembled WGS sequence"/>
</dbReference>